<dbReference type="EMBL" id="JANSHE010005925">
    <property type="protein sequence ID" value="KAJ2968766.1"/>
    <property type="molecule type" value="Genomic_DNA"/>
</dbReference>
<reference evidence="1" key="1">
    <citation type="submission" date="2022-08" db="EMBL/GenBank/DDBJ databases">
        <title>Genome Sequence of Pycnoporus sanguineus.</title>
        <authorList>
            <person name="Buettner E."/>
        </authorList>
    </citation>
    <scope>NUCLEOTIDE SEQUENCE</scope>
    <source>
        <strain evidence="1">CG-C14</strain>
    </source>
</reference>
<organism evidence="1 2">
    <name type="scientific">Trametes sanguinea</name>
    <dbReference type="NCBI Taxonomy" id="158606"/>
    <lineage>
        <taxon>Eukaryota</taxon>
        <taxon>Fungi</taxon>
        <taxon>Dikarya</taxon>
        <taxon>Basidiomycota</taxon>
        <taxon>Agaricomycotina</taxon>
        <taxon>Agaricomycetes</taxon>
        <taxon>Polyporales</taxon>
        <taxon>Polyporaceae</taxon>
        <taxon>Trametes</taxon>
    </lineage>
</organism>
<evidence type="ECO:0000313" key="1">
    <source>
        <dbReference type="EMBL" id="KAJ2968766.1"/>
    </source>
</evidence>
<proteinExistence type="predicted"/>
<dbReference type="Proteomes" id="UP001144978">
    <property type="component" value="Unassembled WGS sequence"/>
</dbReference>
<name>A0ACC1MR01_9APHY</name>
<accession>A0ACC1MR01</accession>
<gene>
    <name evidence="1" type="ORF">NUW54_g13121</name>
</gene>
<sequence>MLEWSPWNPSEEMDRADDEDPDIIQGIYPEWNEDLGMTSRRDPDCTSSLERVPVCDACNLRGGHRPGERERALRAQGWVAYGASAAFAYRERFVWGIFMGQLTLARFRGDTTFGLVARIISTFMGGLVGTAMWYISTGSGNGNPYGLAAVIGVCAPFFFFGRLYWPIPPMTNIIFFVTAALVRDLGSGFLMAEYAYHAAIQVHGVAAGLATVRSGRMRSNCGVLVLVPPSFDNAEEVPAQDDGHDGLRAGRGVLFHRLVREHPRASRGRKGGDRAEPGRYPPEAQAFAGSEDEHHIRVLAERTMAVEQISEDPGSTIIAYLLSHLMSVVEHLEPAWSRASSAERASWTLTSRETSSPS</sequence>
<comment type="caution">
    <text evidence="1">The sequence shown here is derived from an EMBL/GenBank/DDBJ whole genome shotgun (WGS) entry which is preliminary data.</text>
</comment>
<evidence type="ECO:0000313" key="2">
    <source>
        <dbReference type="Proteomes" id="UP001144978"/>
    </source>
</evidence>
<protein>
    <submittedName>
        <fullName evidence="1">Uncharacterized protein</fullName>
    </submittedName>
</protein>
<keyword evidence="2" id="KW-1185">Reference proteome</keyword>